<comment type="caution">
    <text evidence="2">The sequence shown here is derived from an EMBL/GenBank/DDBJ whole genome shotgun (WGS) entry which is preliminary data.</text>
</comment>
<dbReference type="GO" id="GO:0016740">
    <property type="term" value="F:transferase activity"/>
    <property type="evidence" value="ECO:0007669"/>
    <property type="project" value="UniProtKB-KW"/>
</dbReference>
<proteinExistence type="predicted"/>
<evidence type="ECO:0000313" key="2">
    <source>
        <dbReference type="EMBL" id="PCJ41719.1"/>
    </source>
</evidence>
<dbReference type="Gene3D" id="3.30.200.20">
    <property type="entry name" value="Phosphorylase Kinase, domain 1"/>
    <property type="match status" value="1"/>
</dbReference>
<dbReference type="InterPro" id="IPR011009">
    <property type="entry name" value="Kinase-like_dom_sf"/>
</dbReference>
<sequence>MSEGSTIDNHHRTKSLKIWFQALLAELSPRASFNEFTFSLVQGDASFRRYFRAQSQNESYILVDAPPDKEDSQVFVNIAETFRKQGVQVPLIHKVEHEQGFLCISDFGDTLLWSKLKQAQSSNASGTDATLLYHEAFKELLLIQQVSTEKLPLFSEDLLQREMELFRHWFCEGILNLTLSDKDNKILSLAFDYLMQSAQSQEQLCVHRDYHSRNLLHLEKASAKGSVIGVIDFQDAVCGPFTYDLVSLLKDCYIAWPLAQVQAWALEYRELAMQQNLIDIDANAFLKSFDLMGAQRHLKAIGIFSRLYLRDQKITYLTDIPRTLSYLYQVAAEYAELNGLHVWLGEHVMPDVENKILSFANRNSIGSGSKKDREL</sequence>
<keyword evidence="2" id="KW-0808">Transferase</keyword>
<name>A0A2A5CD01_9GAMM</name>
<accession>A0A2A5CD01</accession>
<dbReference type="SUPFAM" id="SSF56112">
    <property type="entry name" value="Protein kinase-like (PK-like)"/>
    <property type="match status" value="1"/>
</dbReference>
<dbReference type="EMBL" id="NVWI01000004">
    <property type="protein sequence ID" value="PCJ41719.1"/>
    <property type="molecule type" value="Genomic_DNA"/>
</dbReference>
<dbReference type="InterPro" id="IPR002575">
    <property type="entry name" value="Aminoglycoside_PTrfase"/>
</dbReference>
<dbReference type="Pfam" id="PF01636">
    <property type="entry name" value="APH"/>
    <property type="match status" value="1"/>
</dbReference>
<reference evidence="3" key="1">
    <citation type="submission" date="2017-08" db="EMBL/GenBank/DDBJ databases">
        <title>A dynamic microbial community with high functional redundancy inhabits the cold, oxic subseafloor aquifer.</title>
        <authorList>
            <person name="Tully B.J."/>
            <person name="Wheat C.G."/>
            <person name="Glazer B.T."/>
            <person name="Huber J.A."/>
        </authorList>
    </citation>
    <scope>NUCLEOTIDE SEQUENCE [LARGE SCALE GENOMIC DNA]</scope>
</reference>
<evidence type="ECO:0000259" key="1">
    <source>
        <dbReference type="Pfam" id="PF01636"/>
    </source>
</evidence>
<feature type="domain" description="Aminoglycoside phosphotransferase" evidence="1">
    <location>
        <begin position="39"/>
        <end position="268"/>
    </location>
</feature>
<organism evidence="2 3">
    <name type="scientific">SAR86 cluster bacterium</name>
    <dbReference type="NCBI Taxonomy" id="2030880"/>
    <lineage>
        <taxon>Bacteria</taxon>
        <taxon>Pseudomonadati</taxon>
        <taxon>Pseudomonadota</taxon>
        <taxon>Gammaproteobacteria</taxon>
        <taxon>SAR86 cluster</taxon>
    </lineage>
</organism>
<dbReference type="Gene3D" id="3.90.1200.10">
    <property type="match status" value="1"/>
</dbReference>
<dbReference type="Proteomes" id="UP000228987">
    <property type="component" value="Unassembled WGS sequence"/>
</dbReference>
<protein>
    <submittedName>
        <fullName evidence="2">Aminoglycoside phosphotransferase</fullName>
    </submittedName>
</protein>
<evidence type="ECO:0000313" key="3">
    <source>
        <dbReference type="Proteomes" id="UP000228987"/>
    </source>
</evidence>
<dbReference type="AlphaFoldDB" id="A0A2A5CD01"/>
<gene>
    <name evidence="2" type="ORF">COA71_06820</name>
</gene>